<accession>A0A6C0BDS6</accession>
<sequence length="199" mass="23359">MSSQEMTKVYNDEKLHIRVYHEFIKYEDTLCLYNFIIQNAKFKNTYLTKKGEVSKKRNKCMYGSIPHYRVSYRGQEMLENVIDWNEMPYLRDLSQLLTSFTGQIYHVCVIQLYNNGEVGILPHRDKEMKMGTIITSLSLGTNRIMRFELNGKVIDIPLNNGTLCLIDPPTNDYWSHSILKDNSNTSRMSLIFRNCEGMF</sequence>
<dbReference type="GO" id="GO:0006307">
    <property type="term" value="P:DNA alkylation repair"/>
    <property type="evidence" value="ECO:0007669"/>
    <property type="project" value="InterPro"/>
</dbReference>
<evidence type="ECO:0000259" key="1">
    <source>
        <dbReference type="Pfam" id="PF13532"/>
    </source>
</evidence>
<reference evidence="2" key="1">
    <citation type="journal article" date="2020" name="Nature">
        <title>Giant virus diversity and host interactions through global metagenomics.</title>
        <authorList>
            <person name="Schulz F."/>
            <person name="Roux S."/>
            <person name="Paez-Espino D."/>
            <person name="Jungbluth S."/>
            <person name="Walsh D.A."/>
            <person name="Denef V.J."/>
            <person name="McMahon K.D."/>
            <person name="Konstantinidis K.T."/>
            <person name="Eloe-Fadrosh E.A."/>
            <person name="Kyrpides N.C."/>
            <person name="Woyke T."/>
        </authorList>
    </citation>
    <scope>NUCLEOTIDE SEQUENCE</scope>
    <source>
        <strain evidence="2">GVMAG-M-3300010160-4</strain>
    </source>
</reference>
<feature type="domain" description="Alpha-ketoglutarate-dependent dioxygenase AlkB-like" evidence="1">
    <location>
        <begin position="18"/>
        <end position="189"/>
    </location>
</feature>
<dbReference type="PANTHER" id="PTHR31212:SF4">
    <property type="entry name" value="ALPHA-KETOGLUTARATE-DEPENDENT DIOXYGENASE ALKB HOMOLOG 3"/>
    <property type="match status" value="1"/>
</dbReference>
<dbReference type="AlphaFoldDB" id="A0A6C0BDS6"/>
<dbReference type="Gene3D" id="2.60.120.590">
    <property type="entry name" value="Alpha-ketoglutarate-dependent dioxygenase AlkB-like"/>
    <property type="match status" value="1"/>
</dbReference>
<dbReference type="PANTHER" id="PTHR31212">
    <property type="entry name" value="ALPHA-KETOGLUTARATE-DEPENDENT DIOXYGENASE ALKB HOMOLOG 3"/>
    <property type="match status" value="1"/>
</dbReference>
<dbReference type="EMBL" id="MN739121">
    <property type="protein sequence ID" value="QHS89911.1"/>
    <property type="molecule type" value="Genomic_DNA"/>
</dbReference>
<dbReference type="GO" id="GO:0051213">
    <property type="term" value="F:dioxygenase activity"/>
    <property type="evidence" value="ECO:0007669"/>
    <property type="project" value="InterPro"/>
</dbReference>
<protein>
    <recommendedName>
        <fullName evidence="1">Alpha-ketoglutarate-dependent dioxygenase AlkB-like domain-containing protein</fullName>
    </recommendedName>
</protein>
<proteinExistence type="predicted"/>
<dbReference type="SUPFAM" id="SSF51197">
    <property type="entry name" value="Clavaminate synthase-like"/>
    <property type="match status" value="1"/>
</dbReference>
<name>A0A6C0BDS6_9ZZZZ</name>
<organism evidence="2">
    <name type="scientific">viral metagenome</name>
    <dbReference type="NCBI Taxonomy" id="1070528"/>
    <lineage>
        <taxon>unclassified sequences</taxon>
        <taxon>metagenomes</taxon>
        <taxon>organismal metagenomes</taxon>
    </lineage>
</organism>
<dbReference type="InterPro" id="IPR037151">
    <property type="entry name" value="AlkB-like_sf"/>
</dbReference>
<evidence type="ECO:0000313" key="2">
    <source>
        <dbReference type="EMBL" id="QHS89911.1"/>
    </source>
</evidence>
<dbReference type="InterPro" id="IPR032854">
    <property type="entry name" value="ALKBH3"/>
</dbReference>
<dbReference type="Pfam" id="PF13532">
    <property type="entry name" value="2OG-FeII_Oxy_2"/>
    <property type="match status" value="1"/>
</dbReference>
<dbReference type="InterPro" id="IPR027450">
    <property type="entry name" value="AlkB-like"/>
</dbReference>